<dbReference type="PANTHER" id="PTHR23513:SF11">
    <property type="entry name" value="STAPHYLOFERRIN A TRANSPORTER"/>
    <property type="match status" value="1"/>
</dbReference>
<feature type="transmembrane region" description="Helical" evidence="6">
    <location>
        <begin position="12"/>
        <end position="39"/>
    </location>
</feature>
<dbReference type="RefSeq" id="WP_258856578.1">
    <property type="nucleotide sequence ID" value="NZ_JANUGV010000002.1"/>
</dbReference>
<evidence type="ECO:0000256" key="5">
    <source>
        <dbReference type="ARBA" id="ARBA00023136"/>
    </source>
</evidence>
<feature type="transmembrane region" description="Helical" evidence="6">
    <location>
        <begin position="81"/>
        <end position="100"/>
    </location>
</feature>
<keyword evidence="4 6" id="KW-1133">Transmembrane helix</keyword>
<evidence type="ECO:0000256" key="4">
    <source>
        <dbReference type="ARBA" id="ARBA00022989"/>
    </source>
</evidence>
<evidence type="ECO:0000256" key="6">
    <source>
        <dbReference type="SAM" id="Phobius"/>
    </source>
</evidence>
<dbReference type="InterPro" id="IPR036259">
    <property type="entry name" value="MFS_trans_sf"/>
</dbReference>
<organism evidence="7 8">
    <name type="scientific">Massilia solisilvae</name>
    <dbReference type="NCBI Taxonomy" id="1811225"/>
    <lineage>
        <taxon>Bacteria</taxon>
        <taxon>Pseudomonadati</taxon>
        <taxon>Pseudomonadota</taxon>
        <taxon>Betaproteobacteria</taxon>
        <taxon>Burkholderiales</taxon>
        <taxon>Oxalobacteraceae</taxon>
        <taxon>Telluria group</taxon>
        <taxon>Massilia</taxon>
    </lineage>
</organism>
<reference evidence="7 8" key="1">
    <citation type="submission" date="2022-08" db="EMBL/GenBank/DDBJ databases">
        <title>Reclassification of Massilia species as members of the genera Telluria, Duganella, Pseudoduganella, Mokoshia gen. nov. and Zemynaea gen. nov. using orthogonal and non-orthogonal genome-based approaches.</title>
        <authorList>
            <person name="Bowman J.P."/>
        </authorList>
    </citation>
    <scope>NUCLEOTIDE SEQUENCE [LARGE SCALE GENOMIC DNA]</scope>
    <source>
        <strain evidence="7 8">JCM 31607</strain>
    </source>
</reference>
<proteinExistence type="predicted"/>
<feature type="transmembrane region" description="Helical" evidence="6">
    <location>
        <begin position="45"/>
        <end position="69"/>
    </location>
</feature>
<feature type="transmembrane region" description="Helical" evidence="6">
    <location>
        <begin position="151"/>
        <end position="168"/>
    </location>
</feature>
<evidence type="ECO:0000313" key="8">
    <source>
        <dbReference type="Proteomes" id="UP001205861"/>
    </source>
</evidence>
<sequence>MNNKNDLLNDPSFRWMLGGGAISILGDQFTMIALPWLVLQMTGDALMLGVIVALMAVPRAVLILFGGAVVDRYSPKQVLMLTKYANTVLLGLLAALVLSGQATLALVAPIALSIGVASAFSIPASTSILPRIVAPQDLQRANSMMMGMRQVSLLAGPLLAALLFLLAGDGSGGTHDARGLGYAFAFDCFSFAVSTWTLGKVVLRPGVAAAPQPILRAVKEGLAMVWNDTTLRACFAYWALCSCVVTGLMQVALPVLANTRLHGAASLGVLLGAHGAGTLAGMVLTGIKGDLRVRNLGTTLLLVDAVVAALVLPLAQLAATWQIALINIAVGLLAGFMQVAMITWIQRRVPPMMIGRTMSMFMFVVMGLAPLASAATGWVMQYVGLAGVFTGSGLLLAAAAALAYAFTPMRTMADAAARQA</sequence>
<comment type="caution">
    <text evidence="7">The sequence shown here is derived from an EMBL/GenBank/DDBJ whole genome shotgun (WGS) entry which is preliminary data.</text>
</comment>
<gene>
    <name evidence="7" type="ORF">NX773_12195</name>
</gene>
<name>A0ABT2BKI6_9BURK</name>
<dbReference type="SUPFAM" id="SSF103473">
    <property type="entry name" value="MFS general substrate transporter"/>
    <property type="match status" value="1"/>
</dbReference>
<feature type="transmembrane region" description="Helical" evidence="6">
    <location>
        <begin position="263"/>
        <end position="284"/>
    </location>
</feature>
<dbReference type="Pfam" id="PF07690">
    <property type="entry name" value="MFS_1"/>
    <property type="match status" value="1"/>
</dbReference>
<evidence type="ECO:0000256" key="2">
    <source>
        <dbReference type="ARBA" id="ARBA00022475"/>
    </source>
</evidence>
<feature type="transmembrane region" description="Helical" evidence="6">
    <location>
        <begin position="385"/>
        <end position="406"/>
    </location>
</feature>
<feature type="transmembrane region" description="Helical" evidence="6">
    <location>
        <begin position="321"/>
        <end position="345"/>
    </location>
</feature>
<keyword evidence="3 6" id="KW-0812">Transmembrane</keyword>
<feature type="transmembrane region" description="Helical" evidence="6">
    <location>
        <begin position="234"/>
        <end position="257"/>
    </location>
</feature>
<dbReference type="Gene3D" id="1.20.1250.20">
    <property type="entry name" value="MFS general substrate transporter like domains"/>
    <property type="match status" value="1"/>
</dbReference>
<keyword evidence="2" id="KW-1003">Cell membrane</keyword>
<keyword evidence="5 6" id="KW-0472">Membrane</keyword>
<keyword evidence="8" id="KW-1185">Reference proteome</keyword>
<feature type="transmembrane region" description="Helical" evidence="6">
    <location>
        <begin position="296"/>
        <end position="315"/>
    </location>
</feature>
<evidence type="ECO:0000256" key="3">
    <source>
        <dbReference type="ARBA" id="ARBA00022692"/>
    </source>
</evidence>
<evidence type="ECO:0000313" key="7">
    <source>
        <dbReference type="EMBL" id="MCS0608926.1"/>
    </source>
</evidence>
<accession>A0ABT2BKI6</accession>
<dbReference type="EMBL" id="JANUGV010000002">
    <property type="protein sequence ID" value="MCS0608926.1"/>
    <property type="molecule type" value="Genomic_DNA"/>
</dbReference>
<feature type="transmembrane region" description="Helical" evidence="6">
    <location>
        <begin position="357"/>
        <end position="379"/>
    </location>
</feature>
<dbReference type="CDD" id="cd06173">
    <property type="entry name" value="MFS_MefA_like"/>
    <property type="match status" value="1"/>
</dbReference>
<comment type="subcellular location">
    <subcellularLocation>
        <location evidence="1">Cell membrane</location>
        <topology evidence="1">Multi-pass membrane protein</topology>
    </subcellularLocation>
</comment>
<dbReference type="Proteomes" id="UP001205861">
    <property type="component" value="Unassembled WGS sequence"/>
</dbReference>
<dbReference type="InterPro" id="IPR011701">
    <property type="entry name" value="MFS"/>
</dbReference>
<evidence type="ECO:0000256" key="1">
    <source>
        <dbReference type="ARBA" id="ARBA00004651"/>
    </source>
</evidence>
<dbReference type="PANTHER" id="PTHR23513">
    <property type="entry name" value="INTEGRAL MEMBRANE EFFLUX PROTEIN-RELATED"/>
    <property type="match status" value="1"/>
</dbReference>
<protein>
    <submittedName>
        <fullName evidence="7">MFS transporter</fullName>
    </submittedName>
</protein>